<organism evidence="1 2">
    <name type="scientific">Diaporthe helianthi</name>
    <dbReference type="NCBI Taxonomy" id="158607"/>
    <lineage>
        <taxon>Eukaryota</taxon>
        <taxon>Fungi</taxon>
        <taxon>Dikarya</taxon>
        <taxon>Ascomycota</taxon>
        <taxon>Pezizomycotina</taxon>
        <taxon>Sordariomycetes</taxon>
        <taxon>Sordariomycetidae</taxon>
        <taxon>Diaporthales</taxon>
        <taxon>Diaporthaceae</taxon>
        <taxon>Diaporthe</taxon>
    </lineage>
</organism>
<dbReference type="Proteomes" id="UP000094444">
    <property type="component" value="Unassembled WGS sequence"/>
</dbReference>
<reference evidence="1" key="1">
    <citation type="submission" date="2017-09" db="EMBL/GenBank/DDBJ databases">
        <title>Polyketide synthases of a Diaporthe helianthi virulent isolate.</title>
        <authorList>
            <person name="Baroncelli R."/>
        </authorList>
    </citation>
    <scope>NUCLEOTIDE SEQUENCE [LARGE SCALE GENOMIC DNA]</scope>
    <source>
        <strain evidence="1">7/96</strain>
    </source>
</reference>
<accession>A0A2P5HFY9</accession>
<dbReference type="InParanoid" id="A0A2P5HFY9"/>
<name>A0A2P5HFY9_DIAHE</name>
<evidence type="ECO:0000313" key="1">
    <source>
        <dbReference type="EMBL" id="POS69170.1"/>
    </source>
</evidence>
<dbReference type="EMBL" id="MAVT02002580">
    <property type="protein sequence ID" value="POS69170.1"/>
    <property type="molecule type" value="Genomic_DNA"/>
</dbReference>
<protein>
    <submittedName>
        <fullName evidence="1">Uncharacterized protein</fullName>
    </submittedName>
</protein>
<keyword evidence="2" id="KW-1185">Reference proteome</keyword>
<evidence type="ECO:0000313" key="2">
    <source>
        <dbReference type="Proteomes" id="UP000094444"/>
    </source>
</evidence>
<comment type="caution">
    <text evidence="1">The sequence shown here is derived from an EMBL/GenBank/DDBJ whole genome shotgun (WGS) entry which is preliminary data.</text>
</comment>
<proteinExistence type="predicted"/>
<dbReference type="AlphaFoldDB" id="A0A2P5HFY9"/>
<gene>
    <name evidence="1" type="ORF">DHEL01_v212438</name>
</gene>
<sequence>MAGSSDTQPLVVRLGSSHIDGAREPWQGAVSSVVSVRPSGKLEGRRMIAVERNRLDRLTNPRLPCQAAARSCQARRNTGAPKKLVEACKGANELGWLAELAELEPEYQNIRWGIT</sequence>